<evidence type="ECO:0000313" key="1">
    <source>
        <dbReference type="EMBL" id="MCG2587041.1"/>
    </source>
</evidence>
<name>A0ABS9K859_9BACT</name>
<protein>
    <submittedName>
        <fullName evidence="1">Uncharacterized protein</fullName>
    </submittedName>
</protein>
<dbReference type="Proteomes" id="UP001165366">
    <property type="component" value="Unassembled WGS sequence"/>
</dbReference>
<organism evidence="1 2">
    <name type="scientific">Rhodohalobacter sulfatireducens</name>
    <dbReference type="NCBI Taxonomy" id="2911366"/>
    <lineage>
        <taxon>Bacteria</taxon>
        <taxon>Pseudomonadati</taxon>
        <taxon>Balneolota</taxon>
        <taxon>Balneolia</taxon>
        <taxon>Balneolales</taxon>
        <taxon>Balneolaceae</taxon>
        <taxon>Rhodohalobacter</taxon>
    </lineage>
</organism>
<sequence length="73" mass="8861">MWKKIKTYLRFWKNKPSYHIEGSAYGGLRMDIDKYYSLEENKKELEELNKTFEKFFEKEINQEEKGSSSVTKI</sequence>
<reference evidence="1" key="1">
    <citation type="submission" date="2022-01" db="EMBL/GenBank/DDBJ databases">
        <authorList>
            <person name="Wang Y."/>
        </authorList>
    </citation>
    <scope>NUCLEOTIDE SEQUENCE</scope>
    <source>
        <strain evidence="1">WB101</strain>
    </source>
</reference>
<proteinExistence type="predicted"/>
<accession>A0ABS9K859</accession>
<comment type="caution">
    <text evidence="1">The sequence shown here is derived from an EMBL/GenBank/DDBJ whole genome shotgun (WGS) entry which is preliminary data.</text>
</comment>
<dbReference type="RefSeq" id="WP_237851888.1">
    <property type="nucleotide sequence ID" value="NZ_JAKLWS010000001.1"/>
</dbReference>
<reference evidence="1" key="2">
    <citation type="submission" date="2024-05" db="EMBL/GenBank/DDBJ databases">
        <title>Rhodohalobacter halophilus gen. nov., sp. nov., a moderately halophilic member of the family Balneolaceae.</title>
        <authorList>
            <person name="Xia J."/>
        </authorList>
    </citation>
    <scope>NUCLEOTIDE SEQUENCE</scope>
    <source>
        <strain evidence="1">WB101</strain>
    </source>
</reference>
<dbReference type="EMBL" id="JAKLWS010000001">
    <property type="protein sequence ID" value="MCG2587041.1"/>
    <property type="molecule type" value="Genomic_DNA"/>
</dbReference>
<keyword evidence="2" id="KW-1185">Reference proteome</keyword>
<gene>
    <name evidence="1" type="ORF">L6773_00585</name>
</gene>
<evidence type="ECO:0000313" key="2">
    <source>
        <dbReference type="Proteomes" id="UP001165366"/>
    </source>
</evidence>